<proteinExistence type="predicted"/>
<dbReference type="PANTHER" id="PTHR43298:SF2">
    <property type="entry name" value="FMN_FAD EXPORTER YEEO-RELATED"/>
    <property type="match status" value="1"/>
</dbReference>
<organism evidence="3 4">
    <name type="scientific">Proteus mirabilis</name>
    <dbReference type="NCBI Taxonomy" id="584"/>
    <lineage>
        <taxon>Bacteria</taxon>
        <taxon>Pseudomonadati</taxon>
        <taxon>Pseudomonadota</taxon>
        <taxon>Gammaproteobacteria</taxon>
        <taxon>Enterobacterales</taxon>
        <taxon>Morganellaceae</taxon>
        <taxon>Proteus</taxon>
    </lineage>
</organism>
<keyword evidence="2" id="KW-0812">Transmembrane</keyword>
<name>A0A2X2BYJ3_PROMI</name>
<gene>
    <name evidence="3" type="primary">mdtK_3</name>
    <name evidence="3" type="ORF">NCTC10975_03118</name>
</gene>
<keyword evidence="2" id="KW-0472">Membrane</keyword>
<keyword evidence="1" id="KW-0813">Transport</keyword>
<accession>A0A2X2BYJ3</accession>
<dbReference type="AlphaFoldDB" id="A0A2X2BYJ3"/>
<keyword evidence="2" id="KW-1133">Transmembrane helix</keyword>
<dbReference type="EMBL" id="UAUE01000024">
    <property type="protein sequence ID" value="SPY98286.1"/>
    <property type="molecule type" value="Genomic_DNA"/>
</dbReference>
<dbReference type="Proteomes" id="UP000251485">
    <property type="component" value="Unassembled WGS sequence"/>
</dbReference>
<evidence type="ECO:0000313" key="3">
    <source>
        <dbReference type="EMBL" id="SPY98286.1"/>
    </source>
</evidence>
<feature type="transmembrane region" description="Helical" evidence="2">
    <location>
        <begin position="12"/>
        <end position="31"/>
    </location>
</feature>
<sequence>MRDYQKTKPGMIIGFIGLLINIPVNYAFIYGKFGAPQLGGIGCGVATASVFWAMFLMMRYYVRRAPTQRDVMPKKRLVLPEFHTIKRITLLGLPVGLALFFESNTVCCCGIISLTIRCNGCCKSPDSP</sequence>
<feature type="transmembrane region" description="Helical" evidence="2">
    <location>
        <begin position="37"/>
        <end position="62"/>
    </location>
</feature>
<protein>
    <submittedName>
        <fullName evidence="3">Multidrug efflux protein</fullName>
    </submittedName>
</protein>
<evidence type="ECO:0000256" key="1">
    <source>
        <dbReference type="ARBA" id="ARBA00022448"/>
    </source>
</evidence>
<dbReference type="PANTHER" id="PTHR43298">
    <property type="entry name" value="MULTIDRUG RESISTANCE PROTEIN NORM-RELATED"/>
    <property type="match status" value="1"/>
</dbReference>
<dbReference type="InterPro" id="IPR050222">
    <property type="entry name" value="MATE_MdtK"/>
</dbReference>
<evidence type="ECO:0000313" key="4">
    <source>
        <dbReference type="Proteomes" id="UP000251485"/>
    </source>
</evidence>
<dbReference type="GO" id="GO:0005886">
    <property type="term" value="C:plasma membrane"/>
    <property type="evidence" value="ECO:0007669"/>
    <property type="project" value="TreeGrafter"/>
</dbReference>
<evidence type="ECO:0000256" key="2">
    <source>
        <dbReference type="SAM" id="Phobius"/>
    </source>
</evidence>
<reference evidence="3 4" key="1">
    <citation type="submission" date="2018-06" db="EMBL/GenBank/DDBJ databases">
        <authorList>
            <consortium name="Pathogen Informatics"/>
            <person name="Doyle S."/>
        </authorList>
    </citation>
    <scope>NUCLEOTIDE SEQUENCE [LARGE SCALE GENOMIC DNA]</scope>
    <source>
        <strain evidence="3 4">NCTC10975</strain>
    </source>
</reference>